<dbReference type="STRING" id="3218.A0A2K1IJG8"/>
<evidence type="ECO:0000256" key="4">
    <source>
        <dbReference type="ARBA" id="ARBA00022842"/>
    </source>
</evidence>
<evidence type="ECO:0000256" key="2">
    <source>
        <dbReference type="ARBA" id="ARBA00022692"/>
    </source>
</evidence>
<dbReference type="AlphaFoldDB" id="A0A2K1IJG8"/>
<dbReference type="Proteomes" id="UP000006727">
    <property type="component" value="Chromosome 23"/>
</dbReference>
<feature type="transmembrane region" description="Helical" evidence="7">
    <location>
        <begin position="851"/>
        <end position="872"/>
    </location>
</feature>
<keyword evidence="2 7" id="KW-0812">Transmembrane</keyword>
<feature type="transmembrane region" description="Helical" evidence="7">
    <location>
        <begin position="811"/>
        <end position="831"/>
    </location>
</feature>
<organism evidence="10">
    <name type="scientific">Physcomitrium patens</name>
    <name type="common">Spreading-leaved earth moss</name>
    <name type="synonym">Physcomitrella patens</name>
    <dbReference type="NCBI Taxonomy" id="3218"/>
    <lineage>
        <taxon>Eukaryota</taxon>
        <taxon>Viridiplantae</taxon>
        <taxon>Streptophyta</taxon>
        <taxon>Embryophyta</taxon>
        <taxon>Bryophyta</taxon>
        <taxon>Bryophytina</taxon>
        <taxon>Bryopsida</taxon>
        <taxon>Funariidae</taxon>
        <taxon>Funariales</taxon>
        <taxon>Funariaceae</taxon>
        <taxon>Physcomitrium</taxon>
    </lineage>
</organism>
<dbReference type="InterPro" id="IPR023298">
    <property type="entry name" value="ATPase_P-typ_TM_dom_sf"/>
</dbReference>
<dbReference type="EMBL" id="ABEU02000023">
    <property type="protein sequence ID" value="PNR29418.1"/>
    <property type="molecule type" value="Genomic_DNA"/>
</dbReference>
<keyword evidence="12" id="KW-1185">Reference proteome</keyword>
<dbReference type="SUPFAM" id="SSF81665">
    <property type="entry name" value="Calcium ATPase, transmembrane domain M"/>
    <property type="match status" value="1"/>
</dbReference>
<dbReference type="Pfam" id="PF16212">
    <property type="entry name" value="PhoLip_ATPase_C"/>
    <property type="match status" value="1"/>
</dbReference>
<reference evidence="11" key="3">
    <citation type="submission" date="2020-12" db="UniProtKB">
        <authorList>
            <consortium name="EnsemblPlants"/>
        </authorList>
    </citation>
    <scope>IDENTIFICATION</scope>
</reference>
<dbReference type="InterPro" id="IPR032631">
    <property type="entry name" value="P-type_ATPase_N"/>
</dbReference>
<dbReference type="InterPro" id="IPR008250">
    <property type="entry name" value="ATPase_P-typ_transduc_dom_A_sf"/>
</dbReference>
<keyword evidence="3" id="KW-0479">Metal-binding</keyword>
<evidence type="ECO:0000256" key="7">
    <source>
        <dbReference type="SAM" id="Phobius"/>
    </source>
</evidence>
<dbReference type="NCBIfam" id="TIGR01494">
    <property type="entry name" value="ATPase_P-type"/>
    <property type="match status" value="1"/>
</dbReference>
<dbReference type="Pfam" id="PF16209">
    <property type="entry name" value="PhoLip_ATPase_N"/>
    <property type="match status" value="1"/>
</dbReference>
<gene>
    <name evidence="10" type="ORF">PHYPA_028111</name>
</gene>
<dbReference type="InParanoid" id="A0A2K1IJG8"/>
<feature type="transmembrane region" description="Helical" evidence="7">
    <location>
        <begin position="329"/>
        <end position="353"/>
    </location>
</feature>
<evidence type="ECO:0000313" key="12">
    <source>
        <dbReference type="Proteomes" id="UP000006727"/>
    </source>
</evidence>
<dbReference type="GO" id="GO:0005524">
    <property type="term" value="F:ATP binding"/>
    <property type="evidence" value="ECO:0007669"/>
    <property type="project" value="InterPro"/>
</dbReference>
<dbReference type="GO" id="GO:0045332">
    <property type="term" value="P:phospholipid translocation"/>
    <property type="evidence" value="ECO:0000318"/>
    <property type="project" value="GO_Central"/>
</dbReference>
<sequence length="1014" mass="113898">MAAHGSVQGSAADKTHDACRMVVLNAGHGLKSEQCNSSWKRDRSCEHAASKNTYRFLQKVHSGSNVCGIARRHVHLVGLAFCSNAYTTSTYTFASFVPLNLFHQFSHTASLYFLLITFLQLVPELSPTSWITTFVPLACMLLLNAVKDGHYDWIRHQSDKTVNEKNTEVLKDGTFEKLSWELVIVGDILKVNNDEEFPADMVFLCSSDSQGFGYVETTNFDGDSNLKVRNAIYQKAFMDINMSPSKFSGLIIKCEHPNNRLHEFEGVIKLQGTGRLFLDETKILLRGATLRNTSWILGCVIFTGRDTKVLRNMSSVSQKVSHFEGHINMILPIMVVLNVFICFCLAIAGNVWMARRTQHHYLPGQWGWPDYGVGIRGTGVRFLRFFILMHGIVPITLYMSLELVKVFQCLFVDWDLHMYSPEANRRALASASGIPEELGQVEYVMADKTGTLTQNVMTFVCCSIGGVFHDKNESSTLILYWQVLTGDKIETAVTISLSCNLLADSMHLFFFPDALVKVVGQMLKNMLDEARHHFDNQHTEGHSEMAVVIEGHSLSVALEAANQETFLRLCQICRTVVCCRVTPLQKVQVTRLVRSYGFMVAAVGDGANDVGMIKAAQIGVGIRGREGNEAVAASDYSIGQFRFLARLLLVHGRWSSMRNKDLALYIVYKNVIHISANFFFSFFSAYSVQSIFPEILLSTYNMVWTLLPVVAVAIWERDVCHYTAENNPQLYLASRVRGTYKFAADISFWALTAIWHAIVAFFLPYLVLHQSGFNGESIGLSSFGATVYILEVVIVSVKLAVHSTSWIPYQILLLCASVCSLFLFLLLPHSLGIHTQDFDILSKDLFGRPTFWLLVGLSPIAACLPDVTYMMFQQRSNPADSTILRERENGWQDGICKQGSLDFVDVIHSLADEEFDDGDSSTSEIPLETEAIARKKTWREIVCDDRFDATDHTHSAVWDGKKSSKGFHMVTHLNAPHQKPRPLHKGPKPSYRKCLQNNIHSVTFGAFHYETENQ</sequence>
<evidence type="ECO:0000256" key="6">
    <source>
        <dbReference type="ARBA" id="ARBA00023136"/>
    </source>
</evidence>
<protein>
    <submittedName>
        <fullName evidence="10 11">Uncharacterized protein</fullName>
    </submittedName>
</protein>
<dbReference type="PRINTS" id="PR00119">
    <property type="entry name" value="CATATPASE"/>
</dbReference>
<dbReference type="InterPro" id="IPR023214">
    <property type="entry name" value="HAD_sf"/>
</dbReference>
<keyword evidence="4" id="KW-0460">Magnesium</keyword>
<keyword evidence="6 7" id="KW-0472">Membrane</keyword>
<dbReference type="PANTHER" id="PTHR24092">
    <property type="entry name" value="PROBABLE PHOSPHOLIPID-TRANSPORTING ATPASE"/>
    <property type="match status" value="1"/>
</dbReference>
<dbReference type="InterPro" id="IPR032630">
    <property type="entry name" value="P_typ_ATPase_c"/>
</dbReference>
<dbReference type="EnsemblPlants" id="Pp3c23_15270V3.1">
    <property type="protein sequence ID" value="Pp3c23_15270V3.1"/>
    <property type="gene ID" value="Pp3c23_15270"/>
</dbReference>
<dbReference type="GO" id="GO:0046872">
    <property type="term" value="F:metal ion binding"/>
    <property type="evidence" value="ECO:0007669"/>
    <property type="project" value="UniProtKB-KW"/>
</dbReference>
<evidence type="ECO:0000256" key="1">
    <source>
        <dbReference type="ARBA" id="ARBA00004141"/>
    </source>
</evidence>
<evidence type="ECO:0000313" key="10">
    <source>
        <dbReference type="EMBL" id="PNR29418.1"/>
    </source>
</evidence>
<dbReference type="InterPro" id="IPR036412">
    <property type="entry name" value="HAD-like_sf"/>
</dbReference>
<comment type="subcellular location">
    <subcellularLocation>
        <location evidence="1">Membrane</location>
        <topology evidence="1">Multi-pass membrane protein</topology>
    </subcellularLocation>
</comment>
<dbReference type="Gene3D" id="2.70.150.10">
    <property type="entry name" value="Calcium-transporting ATPase, cytoplasmic transduction domain A"/>
    <property type="match status" value="1"/>
</dbReference>
<evidence type="ECO:0000259" key="8">
    <source>
        <dbReference type="Pfam" id="PF16209"/>
    </source>
</evidence>
<name>A0A2K1IJG8_PHYPA</name>
<dbReference type="GO" id="GO:0140326">
    <property type="term" value="F:ATPase-coupled intramembrane lipid transporter activity"/>
    <property type="evidence" value="ECO:0000318"/>
    <property type="project" value="GO_Central"/>
</dbReference>
<dbReference type="GO" id="GO:0005886">
    <property type="term" value="C:plasma membrane"/>
    <property type="evidence" value="ECO:0000318"/>
    <property type="project" value="GO_Central"/>
</dbReference>
<dbReference type="PANTHER" id="PTHR24092:SF218">
    <property type="entry name" value="PHOSPHOLIPID-TRANSPORTING ATPASE"/>
    <property type="match status" value="1"/>
</dbReference>
<accession>A0A2K1IJG8</accession>
<feature type="transmembrane region" description="Helical" evidence="7">
    <location>
        <begin position="742"/>
        <end position="766"/>
    </location>
</feature>
<evidence type="ECO:0000256" key="3">
    <source>
        <dbReference type="ARBA" id="ARBA00022723"/>
    </source>
</evidence>
<dbReference type="GO" id="GO:0016887">
    <property type="term" value="F:ATP hydrolysis activity"/>
    <property type="evidence" value="ECO:0007669"/>
    <property type="project" value="InterPro"/>
</dbReference>
<reference evidence="10 12" key="2">
    <citation type="journal article" date="2018" name="Plant J.">
        <title>The Physcomitrella patens chromosome-scale assembly reveals moss genome structure and evolution.</title>
        <authorList>
            <person name="Lang D."/>
            <person name="Ullrich K.K."/>
            <person name="Murat F."/>
            <person name="Fuchs J."/>
            <person name="Jenkins J."/>
            <person name="Haas F.B."/>
            <person name="Piednoel M."/>
            <person name="Gundlach H."/>
            <person name="Van Bel M."/>
            <person name="Meyberg R."/>
            <person name="Vives C."/>
            <person name="Morata J."/>
            <person name="Symeonidi A."/>
            <person name="Hiss M."/>
            <person name="Muchero W."/>
            <person name="Kamisugi Y."/>
            <person name="Saleh O."/>
            <person name="Blanc G."/>
            <person name="Decker E.L."/>
            <person name="van Gessel N."/>
            <person name="Grimwood J."/>
            <person name="Hayes R.D."/>
            <person name="Graham S.W."/>
            <person name="Gunter L.E."/>
            <person name="McDaniel S.F."/>
            <person name="Hoernstein S.N.W."/>
            <person name="Larsson A."/>
            <person name="Li F.W."/>
            <person name="Perroud P.F."/>
            <person name="Phillips J."/>
            <person name="Ranjan P."/>
            <person name="Rokshar D.S."/>
            <person name="Rothfels C.J."/>
            <person name="Schneider L."/>
            <person name="Shu S."/>
            <person name="Stevenson D.W."/>
            <person name="Thummler F."/>
            <person name="Tillich M."/>
            <person name="Villarreal Aguilar J.C."/>
            <person name="Widiez T."/>
            <person name="Wong G.K."/>
            <person name="Wymore A."/>
            <person name="Zhang Y."/>
            <person name="Zimmer A.D."/>
            <person name="Quatrano R.S."/>
            <person name="Mayer K.F.X."/>
            <person name="Goodstein D."/>
            <person name="Casacuberta J.M."/>
            <person name="Vandepoele K."/>
            <person name="Reski R."/>
            <person name="Cuming A.C."/>
            <person name="Tuskan G.A."/>
            <person name="Maumus F."/>
            <person name="Salse J."/>
            <person name="Schmutz J."/>
            <person name="Rensing S.A."/>
        </authorList>
    </citation>
    <scope>NUCLEOTIDE SEQUENCE [LARGE SCALE GENOMIC DNA]</scope>
    <source>
        <strain evidence="11 12">cv. Gransden 2004</strain>
    </source>
</reference>
<reference evidence="10 12" key="1">
    <citation type="journal article" date="2008" name="Science">
        <title>The Physcomitrella genome reveals evolutionary insights into the conquest of land by plants.</title>
        <authorList>
            <person name="Rensing S."/>
            <person name="Lang D."/>
            <person name="Zimmer A."/>
            <person name="Terry A."/>
            <person name="Salamov A."/>
            <person name="Shapiro H."/>
            <person name="Nishiyama T."/>
            <person name="Perroud P.-F."/>
            <person name="Lindquist E."/>
            <person name="Kamisugi Y."/>
            <person name="Tanahashi T."/>
            <person name="Sakakibara K."/>
            <person name="Fujita T."/>
            <person name="Oishi K."/>
            <person name="Shin-I T."/>
            <person name="Kuroki Y."/>
            <person name="Toyoda A."/>
            <person name="Suzuki Y."/>
            <person name="Hashimoto A."/>
            <person name="Yamaguchi K."/>
            <person name="Sugano A."/>
            <person name="Kohara Y."/>
            <person name="Fujiyama A."/>
            <person name="Anterola A."/>
            <person name="Aoki S."/>
            <person name="Ashton N."/>
            <person name="Barbazuk W.B."/>
            <person name="Barker E."/>
            <person name="Bennetzen J."/>
            <person name="Bezanilla M."/>
            <person name="Blankenship R."/>
            <person name="Cho S.H."/>
            <person name="Dutcher S."/>
            <person name="Estelle M."/>
            <person name="Fawcett J.A."/>
            <person name="Gundlach H."/>
            <person name="Hanada K."/>
            <person name="Heyl A."/>
            <person name="Hicks K.A."/>
            <person name="Hugh J."/>
            <person name="Lohr M."/>
            <person name="Mayer K."/>
            <person name="Melkozernov A."/>
            <person name="Murata T."/>
            <person name="Nelson D."/>
            <person name="Pils B."/>
            <person name="Prigge M."/>
            <person name="Reiss B."/>
            <person name="Renner T."/>
            <person name="Rombauts S."/>
            <person name="Rushton P."/>
            <person name="Sanderfoot A."/>
            <person name="Schween G."/>
            <person name="Shiu S.-H."/>
            <person name="Stueber K."/>
            <person name="Theodoulou F.L."/>
            <person name="Tu H."/>
            <person name="Van de Peer Y."/>
            <person name="Verrier P.J."/>
            <person name="Waters E."/>
            <person name="Wood A."/>
            <person name="Yang L."/>
            <person name="Cove D."/>
            <person name="Cuming A."/>
            <person name="Hasebe M."/>
            <person name="Lucas S."/>
            <person name="Mishler D.B."/>
            <person name="Reski R."/>
            <person name="Grigoriev I."/>
            <person name="Quatrano R.S."/>
            <person name="Boore J.L."/>
        </authorList>
    </citation>
    <scope>NUCLEOTIDE SEQUENCE [LARGE SCALE GENOMIC DNA]</scope>
    <source>
        <strain evidence="11 12">cv. Gransden 2004</strain>
    </source>
</reference>
<evidence type="ECO:0000259" key="9">
    <source>
        <dbReference type="Pfam" id="PF16212"/>
    </source>
</evidence>
<feature type="transmembrane region" description="Helical" evidence="7">
    <location>
        <begin position="662"/>
        <end position="683"/>
    </location>
</feature>
<dbReference type="PROSITE" id="PS00154">
    <property type="entry name" value="ATPASE_E1_E2"/>
    <property type="match status" value="1"/>
</dbReference>
<dbReference type="SUPFAM" id="SSF81653">
    <property type="entry name" value="Calcium ATPase, transduction domain A"/>
    <property type="match status" value="1"/>
</dbReference>
<dbReference type="Gene3D" id="3.40.50.1000">
    <property type="entry name" value="HAD superfamily/HAD-like"/>
    <property type="match status" value="1"/>
</dbReference>
<keyword evidence="5 7" id="KW-1133">Transmembrane helix</keyword>
<dbReference type="InterPro" id="IPR018303">
    <property type="entry name" value="ATPase_P-typ_P_site"/>
</dbReference>
<feature type="domain" description="P-type ATPase C-terminal" evidence="9">
    <location>
        <begin position="631"/>
        <end position="878"/>
    </location>
</feature>
<feature type="transmembrane region" description="Helical" evidence="7">
    <location>
        <begin position="778"/>
        <end position="799"/>
    </location>
</feature>
<dbReference type="PaxDb" id="3218-PP1S156_90V6.1"/>
<proteinExistence type="predicted"/>
<feature type="domain" description="P-type ATPase N-terminal" evidence="8">
    <location>
        <begin position="80"/>
        <end position="133"/>
    </location>
</feature>
<dbReference type="Gramene" id="Pp3c23_15270V3.1">
    <property type="protein sequence ID" value="Pp3c23_15270V3.1"/>
    <property type="gene ID" value="Pp3c23_15270"/>
</dbReference>
<dbReference type="InterPro" id="IPR001757">
    <property type="entry name" value="P_typ_ATPase"/>
</dbReference>
<feature type="transmembrane region" description="Helical" evidence="7">
    <location>
        <begin position="695"/>
        <end position="715"/>
    </location>
</feature>
<evidence type="ECO:0000256" key="5">
    <source>
        <dbReference type="ARBA" id="ARBA00022989"/>
    </source>
</evidence>
<dbReference type="SUPFAM" id="SSF56784">
    <property type="entry name" value="HAD-like"/>
    <property type="match status" value="1"/>
</dbReference>
<evidence type="ECO:0000313" key="11">
    <source>
        <dbReference type="EnsemblPlants" id="Pp3c23_15270V3.1"/>
    </source>
</evidence>